<keyword evidence="2" id="KW-1185">Reference proteome</keyword>
<dbReference type="Proteomes" id="UP001595075">
    <property type="component" value="Unassembled WGS sequence"/>
</dbReference>
<protein>
    <submittedName>
        <fullName evidence="1">Uncharacterized protein</fullName>
    </submittedName>
</protein>
<dbReference type="EMBL" id="JAZHXI010000024">
    <property type="protein sequence ID" value="KAL2060148.1"/>
    <property type="molecule type" value="Genomic_DNA"/>
</dbReference>
<name>A0ABR4BR32_9HELO</name>
<comment type="caution">
    <text evidence="1">The sequence shown here is derived from an EMBL/GenBank/DDBJ whole genome shotgun (WGS) entry which is preliminary data.</text>
</comment>
<sequence length="19" mass="2350">MVDTLKLPKFSKFRNKSYF</sequence>
<gene>
    <name evidence="1" type="ORF">VTL71DRAFT_9970</name>
</gene>
<accession>A0ABR4BR32</accession>
<evidence type="ECO:0000313" key="2">
    <source>
        <dbReference type="Proteomes" id="UP001595075"/>
    </source>
</evidence>
<proteinExistence type="predicted"/>
<organism evidence="1 2">
    <name type="scientific">Oculimacula yallundae</name>
    <dbReference type="NCBI Taxonomy" id="86028"/>
    <lineage>
        <taxon>Eukaryota</taxon>
        <taxon>Fungi</taxon>
        <taxon>Dikarya</taxon>
        <taxon>Ascomycota</taxon>
        <taxon>Pezizomycotina</taxon>
        <taxon>Leotiomycetes</taxon>
        <taxon>Helotiales</taxon>
        <taxon>Ploettnerulaceae</taxon>
        <taxon>Oculimacula</taxon>
    </lineage>
</organism>
<reference evidence="1 2" key="1">
    <citation type="journal article" date="2024" name="Commun. Biol.">
        <title>Comparative genomic analysis of thermophilic fungi reveals convergent evolutionary adaptations and gene losses.</title>
        <authorList>
            <person name="Steindorff A.S."/>
            <person name="Aguilar-Pontes M.V."/>
            <person name="Robinson A.J."/>
            <person name="Andreopoulos B."/>
            <person name="LaButti K."/>
            <person name="Kuo A."/>
            <person name="Mondo S."/>
            <person name="Riley R."/>
            <person name="Otillar R."/>
            <person name="Haridas S."/>
            <person name="Lipzen A."/>
            <person name="Grimwood J."/>
            <person name="Schmutz J."/>
            <person name="Clum A."/>
            <person name="Reid I.D."/>
            <person name="Moisan M.C."/>
            <person name="Butler G."/>
            <person name="Nguyen T.T.M."/>
            <person name="Dewar K."/>
            <person name="Conant G."/>
            <person name="Drula E."/>
            <person name="Henrissat B."/>
            <person name="Hansel C."/>
            <person name="Singer S."/>
            <person name="Hutchinson M.I."/>
            <person name="de Vries R.P."/>
            <person name="Natvig D.O."/>
            <person name="Powell A.J."/>
            <person name="Tsang A."/>
            <person name="Grigoriev I.V."/>
        </authorList>
    </citation>
    <scope>NUCLEOTIDE SEQUENCE [LARGE SCALE GENOMIC DNA]</scope>
    <source>
        <strain evidence="1 2">CBS 494.80</strain>
    </source>
</reference>
<evidence type="ECO:0000313" key="1">
    <source>
        <dbReference type="EMBL" id="KAL2060148.1"/>
    </source>
</evidence>